<feature type="transmembrane region" description="Helical" evidence="8">
    <location>
        <begin position="292"/>
        <end position="310"/>
    </location>
</feature>
<dbReference type="AlphaFoldDB" id="A0A1F7IES1"/>
<keyword evidence="6 8" id="KW-1133">Transmembrane helix</keyword>
<evidence type="ECO:0000259" key="9">
    <source>
        <dbReference type="Pfam" id="PF13231"/>
    </source>
</evidence>
<keyword evidence="4" id="KW-0808">Transferase</keyword>
<protein>
    <recommendedName>
        <fullName evidence="9">Glycosyltransferase RgtA/B/C/D-like domain-containing protein</fullName>
    </recommendedName>
</protein>
<dbReference type="PANTHER" id="PTHR33908:SF11">
    <property type="entry name" value="MEMBRANE PROTEIN"/>
    <property type="match status" value="1"/>
</dbReference>
<evidence type="ECO:0000256" key="2">
    <source>
        <dbReference type="ARBA" id="ARBA00022475"/>
    </source>
</evidence>
<feature type="transmembrane region" description="Helical" evidence="8">
    <location>
        <begin position="99"/>
        <end position="120"/>
    </location>
</feature>
<dbReference type="EMBL" id="MGAF01000015">
    <property type="protein sequence ID" value="OGK41850.1"/>
    <property type="molecule type" value="Genomic_DNA"/>
</dbReference>
<keyword evidence="2" id="KW-1003">Cell membrane</keyword>
<dbReference type="Pfam" id="PF13231">
    <property type="entry name" value="PMT_2"/>
    <property type="match status" value="1"/>
</dbReference>
<gene>
    <name evidence="10" type="ORF">A3A74_02445</name>
</gene>
<dbReference type="GO" id="GO:0005886">
    <property type="term" value="C:plasma membrane"/>
    <property type="evidence" value="ECO:0007669"/>
    <property type="project" value="UniProtKB-SubCell"/>
</dbReference>
<dbReference type="GO" id="GO:0016763">
    <property type="term" value="F:pentosyltransferase activity"/>
    <property type="evidence" value="ECO:0007669"/>
    <property type="project" value="TreeGrafter"/>
</dbReference>
<feature type="transmembrane region" description="Helical" evidence="8">
    <location>
        <begin position="175"/>
        <end position="208"/>
    </location>
</feature>
<comment type="caution">
    <text evidence="10">The sequence shown here is derived from an EMBL/GenBank/DDBJ whole genome shotgun (WGS) entry which is preliminary data.</text>
</comment>
<keyword evidence="7 8" id="KW-0472">Membrane</keyword>
<name>A0A1F7IES1_9BACT</name>
<dbReference type="GO" id="GO:0009103">
    <property type="term" value="P:lipopolysaccharide biosynthetic process"/>
    <property type="evidence" value="ECO:0007669"/>
    <property type="project" value="UniProtKB-ARBA"/>
</dbReference>
<evidence type="ECO:0000313" key="11">
    <source>
        <dbReference type="Proteomes" id="UP000179270"/>
    </source>
</evidence>
<evidence type="ECO:0000256" key="5">
    <source>
        <dbReference type="ARBA" id="ARBA00022692"/>
    </source>
</evidence>
<feature type="transmembrane region" description="Helical" evidence="8">
    <location>
        <begin position="12"/>
        <end position="30"/>
    </location>
</feature>
<reference evidence="10 11" key="1">
    <citation type="journal article" date="2016" name="Nat. Commun.">
        <title>Thousands of microbial genomes shed light on interconnected biogeochemical processes in an aquifer system.</title>
        <authorList>
            <person name="Anantharaman K."/>
            <person name="Brown C.T."/>
            <person name="Hug L.A."/>
            <person name="Sharon I."/>
            <person name="Castelle C.J."/>
            <person name="Probst A.J."/>
            <person name="Thomas B.C."/>
            <person name="Singh A."/>
            <person name="Wilkins M.J."/>
            <person name="Karaoz U."/>
            <person name="Brodie E.L."/>
            <person name="Williams K.H."/>
            <person name="Hubbard S.S."/>
            <person name="Banfield J.F."/>
        </authorList>
    </citation>
    <scope>NUCLEOTIDE SEQUENCE [LARGE SCALE GENOMIC DNA]</scope>
</reference>
<comment type="subcellular location">
    <subcellularLocation>
        <location evidence="1">Cell membrane</location>
        <topology evidence="1">Multi-pass membrane protein</topology>
    </subcellularLocation>
</comment>
<feature type="transmembrane region" description="Helical" evidence="8">
    <location>
        <begin position="347"/>
        <end position="366"/>
    </location>
</feature>
<evidence type="ECO:0000313" key="10">
    <source>
        <dbReference type="EMBL" id="OGK41850.1"/>
    </source>
</evidence>
<organism evidence="10 11">
    <name type="scientific">Candidatus Roizmanbacteria bacterium RIFCSPLOWO2_01_FULL_35_13</name>
    <dbReference type="NCBI Taxonomy" id="1802055"/>
    <lineage>
        <taxon>Bacteria</taxon>
        <taxon>Candidatus Roizmaniibacteriota</taxon>
    </lineage>
</organism>
<dbReference type="STRING" id="1802055.A3A74_02445"/>
<evidence type="ECO:0000256" key="8">
    <source>
        <dbReference type="SAM" id="Phobius"/>
    </source>
</evidence>
<keyword evidence="5 8" id="KW-0812">Transmembrane</keyword>
<sequence>MAKLNKINFTIFLYSLLVPVLFFFVSIYTINDYGETTDEKFDQHIGEFYYNNWTKKGVKGLEERFIPLQRNYGPFFDVIVVASNDFLNKKTQIIKNPVASYHFPVIIISTITLWVVFVFAYLNWGLIPALISAISLVLLPRFIGDSQNNLKDTPLMAFFSLTLLLYYLGEARKKVIYYFLGGIFLGLTYSIKINALIIIPIIVTWHLLKGGFIKGLPRLIVFSSLSLITALLTILIFWPYYQYNTLQRFAETYFTFKNHVWDEYILYLGQFYRGHEVPWHYPIVMFGVTTPIFYLFLILLGIFISAYLIVKKTEHKSPLLFLLLWLIFPPVTQVISKAPTYDGIRHFLTVLPPLSILIGFTIWKLGLFLRKFGKKGGYLFFLYILIIVVGYLQILLTDIRIHPYQIVFFNQLTGGVKGAKERFDLDYWGQSLKEAAEWINSNLPSGSRIWLTLPFTHHFPVDGDRFVLTDQNPDYKVNLIRGMLKDWDPDDDYLYPKRKPIYSLKVEGGEILQIFKLTDRVVNTK</sequence>
<dbReference type="Proteomes" id="UP000179270">
    <property type="component" value="Unassembled WGS sequence"/>
</dbReference>
<dbReference type="InterPro" id="IPR038731">
    <property type="entry name" value="RgtA/B/C-like"/>
</dbReference>
<evidence type="ECO:0000256" key="1">
    <source>
        <dbReference type="ARBA" id="ARBA00004651"/>
    </source>
</evidence>
<feature type="transmembrane region" description="Helical" evidence="8">
    <location>
        <begin position="220"/>
        <end position="241"/>
    </location>
</feature>
<feature type="transmembrane region" description="Helical" evidence="8">
    <location>
        <begin position="317"/>
        <end position="335"/>
    </location>
</feature>
<accession>A0A1F7IES1</accession>
<dbReference type="InterPro" id="IPR050297">
    <property type="entry name" value="LipidA_mod_glycosyltrf_83"/>
</dbReference>
<feature type="domain" description="Glycosyltransferase RgtA/B/C/D-like" evidence="9">
    <location>
        <begin position="91"/>
        <end position="235"/>
    </location>
</feature>
<evidence type="ECO:0000256" key="7">
    <source>
        <dbReference type="ARBA" id="ARBA00023136"/>
    </source>
</evidence>
<dbReference type="PANTHER" id="PTHR33908">
    <property type="entry name" value="MANNOSYLTRANSFERASE YKCB-RELATED"/>
    <property type="match status" value="1"/>
</dbReference>
<evidence type="ECO:0000256" key="6">
    <source>
        <dbReference type="ARBA" id="ARBA00022989"/>
    </source>
</evidence>
<feature type="transmembrane region" description="Helical" evidence="8">
    <location>
        <begin position="378"/>
        <end position="396"/>
    </location>
</feature>
<evidence type="ECO:0000256" key="3">
    <source>
        <dbReference type="ARBA" id="ARBA00022676"/>
    </source>
</evidence>
<proteinExistence type="predicted"/>
<keyword evidence="3" id="KW-0328">Glycosyltransferase</keyword>
<feature type="transmembrane region" description="Helical" evidence="8">
    <location>
        <begin position="126"/>
        <end position="144"/>
    </location>
</feature>
<evidence type="ECO:0000256" key="4">
    <source>
        <dbReference type="ARBA" id="ARBA00022679"/>
    </source>
</evidence>